<proteinExistence type="predicted"/>
<name>A0A4S2KLR1_9HYME</name>
<dbReference type="AlphaFoldDB" id="A0A4S2KLR1"/>
<feature type="non-terminal residue" evidence="1">
    <location>
        <position position="1"/>
    </location>
</feature>
<keyword evidence="2" id="KW-1185">Reference proteome</keyword>
<accession>A0A4S2KLR1</accession>
<reference evidence="1 2" key="1">
    <citation type="journal article" date="2019" name="Philos. Trans. R. Soc. Lond., B, Biol. Sci.">
        <title>Ant behaviour and brain gene expression of defending hosts depend on the ecological success of the intruding social parasite.</title>
        <authorList>
            <person name="Kaur R."/>
            <person name="Stoldt M."/>
            <person name="Jongepier E."/>
            <person name="Feldmeyer B."/>
            <person name="Menzel F."/>
            <person name="Bornberg-Bauer E."/>
            <person name="Foitzik S."/>
        </authorList>
    </citation>
    <scope>NUCLEOTIDE SEQUENCE [LARGE SCALE GENOMIC DNA]</scope>
    <source>
        <tissue evidence="1">Whole body</tissue>
    </source>
</reference>
<evidence type="ECO:0000313" key="2">
    <source>
        <dbReference type="Proteomes" id="UP000310200"/>
    </source>
</evidence>
<evidence type="ECO:0000313" key="1">
    <source>
        <dbReference type="EMBL" id="TGZ50635.1"/>
    </source>
</evidence>
<gene>
    <name evidence="1" type="ORF">DBV15_10435</name>
</gene>
<dbReference type="EMBL" id="QBLH01001911">
    <property type="protein sequence ID" value="TGZ50635.1"/>
    <property type="molecule type" value="Genomic_DNA"/>
</dbReference>
<organism evidence="1 2">
    <name type="scientific">Temnothorax longispinosus</name>
    <dbReference type="NCBI Taxonomy" id="300112"/>
    <lineage>
        <taxon>Eukaryota</taxon>
        <taxon>Metazoa</taxon>
        <taxon>Ecdysozoa</taxon>
        <taxon>Arthropoda</taxon>
        <taxon>Hexapoda</taxon>
        <taxon>Insecta</taxon>
        <taxon>Pterygota</taxon>
        <taxon>Neoptera</taxon>
        <taxon>Endopterygota</taxon>
        <taxon>Hymenoptera</taxon>
        <taxon>Apocrita</taxon>
        <taxon>Aculeata</taxon>
        <taxon>Formicoidea</taxon>
        <taxon>Formicidae</taxon>
        <taxon>Myrmicinae</taxon>
        <taxon>Temnothorax</taxon>
    </lineage>
</organism>
<protein>
    <submittedName>
        <fullName evidence="1">Uncharacterized protein</fullName>
    </submittedName>
</protein>
<dbReference type="Proteomes" id="UP000310200">
    <property type="component" value="Unassembled WGS sequence"/>
</dbReference>
<comment type="caution">
    <text evidence="1">The sequence shown here is derived from an EMBL/GenBank/DDBJ whole genome shotgun (WGS) entry which is preliminary data.</text>
</comment>
<sequence>TKVKNDVRGKVNTTPFRRLPVTNDACHAAVWLMTNIKRDFERKYPQCRDKLIVSWDSHFEKLYKL</sequence>